<evidence type="ECO:0008006" key="3">
    <source>
        <dbReference type="Google" id="ProtNLM"/>
    </source>
</evidence>
<dbReference type="EMBL" id="UZAU01000635">
    <property type="status" value="NOT_ANNOTATED_CDS"/>
    <property type="molecule type" value="Genomic_DNA"/>
</dbReference>
<dbReference type="Proteomes" id="UP000596661">
    <property type="component" value="Chromosome 7"/>
</dbReference>
<dbReference type="PANTHER" id="PTHR47723:SF19">
    <property type="entry name" value="POLYNUCLEOTIDYL TRANSFERASE, RIBONUCLEASE H-LIKE SUPERFAMILY PROTEIN"/>
    <property type="match status" value="1"/>
</dbReference>
<proteinExistence type="predicted"/>
<dbReference type="InterPro" id="IPR053151">
    <property type="entry name" value="RNase_H-like"/>
</dbReference>
<reference evidence="1" key="2">
    <citation type="submission" date="2021-03" db="UniProtKB">
        <authorList>
            <consortium name="EnsemblPlants"/>
        </authorList>
    </citation>
    <scope>IDENTIFICATION</scope>
</reference>
<protein>
    <recommendedName>
        <fullName evidence="3">RNase H type-1 domain-containing protein</fullName>
    </recommendedName>
</protein>
<accession>A0A803Q549</accession>
<dbReference type="Gramene" id="evm.model.07.457">
    <property type="protein sequence ID" value="cds.evm.model.07.457"/>
    <property type="gene ID" value="evm.TU.07.457"/>
</dbReference>
<dbReference type="EnsemblPlants" id="evm.model.07.457">
    <property type="protein sequence ID" value="cds.evm.model.07.457"/>
    <property type="gene ID" value="evm.TU.07.457"/>
</dbReference>
<keyword evidence="2" id="KW-1185">Reference proteome</keyword>
<evidence type="ECO:0000313" key="2">
    <source>
        <dbReference type="Proteomes" id="UP000596661"/>
    </source>
</evidence>
<reference evidence="1" key="1">
    <citation type="submission" date="2018-11" db="EMBL/GenBank/DDBJ databases">
        <authorList>
            <person name="Grassa J C."/>
        </authorList>
    </citation>
    <scope>NUCLEOTIDE SEQUENCE [LARGE SCALE GENOMIC DNA]</scope>
</reference>
<sequence>MRTKRKIHSVRSFKLPCVMSLSLVTHDRVAVLNGAIVGLNGARASVVAGISGLNGASIGFNGVCGVESGVRHGSRGWVPPLHGSFSLFIDAAVTLGRGFVGCGGVIRDGARVIWATCAVGVVEIDSLCVCNWVRPIVEEIVSLLAAVSGGSCQAISHAANSVAHALAKSITYALRVRTWTDASPKFISVPITVDLVR</sequence>
<organism evidence="1 2">
    <name type="scientific">Cannabis sativa</name>
    <name type="common">Hemp</name>
    <name type="synonym">Marijuana</name>
    <dbReference type="NCBI Taxonomy" id="3483"/>
    <lineage>
        <taxon>Eukaryota</taxon>
        <taxon>Viridiplantae</taxon>
        <taxon>Streptophyta</taxon>
        <taxon>Embryophyta</taxon>
        <taxon>Tracheophyta</taxon>
        <taxon>Spermatophyta</taxon>
        <taxon>Magnoliopsida</taxon>
        <taxon>eudicotyledons</taxon>
        <taxon>Gunneridae</taxon>
        <taxon>Pentapetalae</taxon>
        <taxon>rosids</taxon>
        <taxon>fabids</taxon>
        <taxon>Rosales</taxon>
        <taxon>Cannabaceae</taxon>
        <taxon>Cannabis</taxon>
    </lineage>
</organism>
<dbReference type="PANTHER" id="PTHR47723">
    <property type="entry name" value="OS05G0353850 PROTEIN"/>
    <property type="match status" value="1"/>
</dbReference>
<dbReference type="AlphaFoldDB" id="A0A803Q549"/>
<name>A0A803Q549_CANSA</name>
<evidence type="ECO:0000313" key="1">
    <source>
        <dbReference type="EnsemblPlants" id="cds.evm.model.07.457"/>
    </source>
</evidence>